<dbReference type="PANTHER" id="PTHR34501:SF9">
    <property type="entry name" value="MAJOR OUTER MEMBRANE PROTEIN P.IA"/>
    <property type="match status" value="1"/>
</dbReference>
<dbReference type="AlphaFoldDB" id="A0AA41L549"/>
<dbReference type="GO" id="GO:0015288">
    <property type="term" value="F:porin activity"/>
    <property type="evidence" value="ECO:0007669"/>
    <property type="project" value="UniProtKB-KW"/>
</dbReference>
<evidence type="ECO:0000256" key="8">
    <source>
        <dbReference type="ARBA" id="ARBA00023237"/>
    </source>
</evidence>
<name>A0AA41L549_9BURK</name>
<keyword evidence="4" id="KW-0812">Transmembrane</keyword>
<evidence type="ECO:0000256" key="5">
    <source>
        <dbReference type="ARBA" id="ARBA00022729"/>
    </source>
</evidence>
<reference evidence="11" key="2">
    <citation type="submission" date="2022-03" db="EMBL/GenBank/DDBJ databases">
        <title>Genome Encyclopedia of Bacteria and Archaea VI: Functional Genomics of Type Strains.</title>
        <authorList>
            <person name="Whitman W."/>
        </authorList>
    </citation>
    <scope>NUCLEOTIDE SEQUENCE</scope>
    <source>
        <strain evidence="11">HSC-15S17</strain>
    </source>
</reference>
<evidence type="ECO:0000256" key="7">
    <source>
        <dbReference type="ARBA" id="ARBA00023114"/>
    </source>
</evidence>
<evidence type="ECO:0000256" key="1">
    <source>
        <dbReference type="ARBA" id="ARBA00004571"/>
    </source>
</evidence>
<reference evidence="10" key="1">
    <citation type="submission" date="2021-07" db="EMBL/GenBank/DDBJ databases">
        <title>Characterization of violacein-producing bacteria and related species.</title>
        <authorList>
            <person name="Wilson H.S."/>
            <person name="De Leon M.E."/>
        </authorList>
    </citation>
    <scope>NUCLEOTIDE SEQUENCE</scope>
    <source>
        <strain evidence="10">HSC-15S17</strain>
    </source>
</reference>
<keyword evidence="8" id="KW-0998">Cell outer membrane</keyword>
<dbReference type="InterPro" id="IPR050298">
    <property type="entry name" value="Gram-neg_bact_OMP"/>
</dbReference>
<evidence type="ECO:0000313" key="10">
    <source>
        <dbReference type="EMBL" id="MBV6321792.1"/>
    </source>
</evidence>
<keyword evidence="2" id="KW-0813">Transport</keyword>
<evidence type="ECO:0000256" key="6">
    <source>
        <dbReference type="ARBA" id="ARBA00023065"/>
    </source>
</evidence>
<evidence type="ECO:0000313" key="13">
    <source>
        <dbReference type="Proteomes" id="UP001162889"/>
    </source>
</evidence>
<dbReference type="InterPro" id="IPR033900">
    <property type="entry name" value="Gram_neg_porin_domain"/>
</dbReference>
<evidence type="ECO:0000313" key="12">
    <source>
        <dbReference type="Proteomes" id="UP001155901"/>
    </source>
</evidence>
<keyword evidence="3" id="KW-0472">Membrane</keyword>
<keyword evidence="5" id="KW-0732">Signal</keyword>
<sequence>MQQALAQNGVSLYGVLDLAVVADRDSGKSTTAVNSGQQTASRFGIKGNEELGGGMHASFVVESQIEADTGNPSFAGRPFGSQSWVGLSGSFGSIKLGRMFTPYFGAIATNDPFDAKGPGESTRVFQDSGVRMDNTVKYSLPDLHGFYADLAYGAGEVAGNASANRQVSADAGYAAGPLNVELAYHDTNDALGVRAARSTLVAGNYDFGPLRGWMVLARSRNGASLDTRDTLVGVSIPFGRSLIAADVVRKSDRIVRNANATQLALGYYYTISKRTNLYVVSSNLRNGSAASYQAALPGGTRRLVAAGMRHQF</sequence>
<dbReference type="PANTHER" id="PTHR34501">
    <property type="entry name" value="PROTEIN YDDL-RELATED"/>
    <property type="match status" value="1"/>
</dbReference>
<organism evidence="10 12">
    <name type="scientific">Duganella violaceipulchra</name>
    <dbReference type="NCBI Taxonomy" id="2849652"/>
    <lineage>
        <taxon>Bacteria</taxon>
        <taxon>Pseudomonadati</taxon>
        <taxon>Pseudomonadota</taxon>
        <taxon>Betaproteobacteria</taxon>
        <taxon>Burkholderiales</taxon>
        <taxon>Oxalobacteraceae</taxon>
        <taxon>Telluria group</taxon>
        <taxon>Duganella</taxon>
    </lineage>
</organism>
<comment type="caution">
    <text evidence="10">The sequence shown here is derived from an EMBL/GenBank/DDBJ whole genome shotgun (WGS) entry which is preliminary data.</text>
</comment>
<accession>A0AA41L549</accession>
<protein>
    <submittedName>
        <fullName evidence="10">Porin</fullName>
    </submittedName>
</protein>
<comment type="subcellular location">
    <subcellularLocation>
        <location evidence="1">Cell outer membrane</location>
        <topology evidence="1">Multi-pass membrane protein</topology>
    </subcellularLocation>
</comment>
<dbReference type="GO" id="GO:0046930">
    <property type="term" value="C:pore complex"/>
    <property type="evidence" value="ECO:0007669"/>
    <property type="project" value="UniProtKB-KW"/>
</dbReference>
<dbReference type="Proteomes" id="UP001162889">
    <property type="component" value="Unassembled WGS sequence"/>
</dbReference>
<evidence type="ECO:0000259" key="9">
    <source>
        <dbReference type="Pfam" id="PF13609"/>
    </source>
</evidence>
<keyword evidence="13" id="KW-1185">Reference proteome</keyword>
<dbReference type="Pfam" id="PF13609">
    <property type="entry name" value="Porin_4"/>
    <property type="match status" value="1"/>
</dbReference>
<dbReference type="Proteomes" id="UP001155901">
    <property type="component" value="Unassembled WGS sequence"/>
</dbReference>
<feature type="domain" description="Porin" evidence="9">
    <location>
        <begin position="4"/>
        <end position="286"/>
    </location>
</feature>
<dbReference type="GO" id="GO:0009279">
    <property type="term" value="C:cell outer membrane"/>
    <property type="evidence" value="ECO:0007669"/>
    <property type="project" value="UniProtKB-SubCell"/>
</dbReference>
<dbReference type="EMBL" id="JAHTGR010000006">
    <property type="protein sequence ID" value="MBV6321792.1"/>
    <property type="molecule type" value="Genomic_DNA"/>
</dbReference>
<dbReference type="CDD" id="cd00342">
    <property type="entry name" value="gram_neg_porins"/>
    <property type="match status" value="1"/>
</dbReference>
<evidence type="ECO:0000313" key="11">
    <source>
        <dbReference type="EMBL" id="MCP2007214.1"/>
    </source>
</evidence>
<keyword evidence="7" id="KW-0626">Porin</keyword>
<evidence type="ECO:0000256" key="3">
    <source>
        <dbReference type="ARBA" id="ARBA00022452"/>
    </source>
</evidence>
<dbReference type="RefSeq" id="WP_217942590.1">
    <property type="nucleotide sequence ID" value="NZ_JAHTGR010000006.1"/>
</dbReference>
<dbReference type="EMBL" id="JALJZU010000001">
    <property type="protein sequence ID" value="MCP2007214.1"/>
    <property type="molecule type" value="Genomic_DNA"/>
</dbReference>
<proteinExistence type="predicted"/>
<gene>
    <name evidence="10" type="ORF">KVP70_12660</name>
    <name evidence="11" type="ORF">L1274_000902</name>
</gene>
<dbReference type="GO" id="GO:0006811">
    <property type="term" value="P:monoatomic ion transport"/>
    <property type="evidence" value="ECO:0007669"/>
    <property type="project" value="UniProtKB-KW"/>
</dbReference>
<evidence type="ECO:0000256" key="4">
    <source>
        <dbReference type="ARBA" id="ARBA00022692"/>
    </source>
</evidence>
<evidence type="ECO:0000256" key="2">
    <source>
        <dbReference type="ARBA" id="ARBA00022448"/>
    </source>
</evidence>
<keyword evidence="3" id="KW-1134">Transmembrane beta strand</keyword>
<keyword evidence="6" id="KW-0406">Ion transport</keyword>